<evidence type="ECO:0000256" key="3">
    <source>
        <dbReference type="ARBA" id="ARBA00022448"/>
    </source>
</evidence>
<keyword evidence="3 9" id="KW-0813">Transport</keyword>
<dbReference type="PANTHER" id="PTHR30330">
    <property type="entry name" value="AGSS FAMILY TRANSPORTER, SODIUM-ALANINE"/>
    <property type="match status" value="1"/>
</dbReference>
<feature type="transmembrane region" description="Helical" evidence="9">
    <location>
        <begin position="419"/>
        <end position="439"/>
    </location>
</feature>
<keyword evidence="7 9" id="KW-1133">Transmembrane helix</keyword>
<feature type="transmembrane region" description="Helical" evidence="9">
    <location>
        <begin position="213"/>
        <end position="234"/>
    </location>
</feature>
<dbReference type="GO" id="GO:0005886">
    <property type="term" value="C:plasma membrane"/>
    <property type="evidence" value="ECO:0007669"/>
    <property type="project" value="UniProtKB-SubCell"/>
</dbReference>
<evidence type="ECO:0000256" key="6">
    <source>
        <dbReference type="ARBA" id="ARBA00022847"/>
    </source>
</evidence>
<keyword evidence="8 9" id="KW-0472">Membrane</keyword>
<dbReference type="InterPro" id="IPR001463">
    <property type="entry name" value="Na/Ala_symport"/>
</dbReference>
<accession>A0AAC9U137</accession>
<dbReference type="AlphaFoldDB" id="A0AAC9U137"/>
<evidence type="ECO:0000256" key="8">
    <source>
        <dbReference type="ARBA" id="ARBA00023136"/>
    </source>
</evidence>
<dbReference type="KEGG" id="smav:CFF01_13940"/>
<name>A0AAC9U137_9GAMM</name>
<dbReference type="PROSITE" id="PS00873">
    <property type="entry name" value="NA_ALANINE_SYMP"/>
    <property type="match status" value="1"/>
</dbReference>
<evidence type="ECO:0000256" key="1">
    <source>
        <dbReference type="ARBA" id="ARBA00004651"/>
    </source>
</evidence>
<feature type="transmembrane region" description="Helical" evidence="9">
    <location>
        <begin position="346"/>
        <end position="372"/>
    </location>
</feature>
<keyword evidence="9" id="KW-0997">Cell inner membrane</keyword>
<proteinExistence type="inferred from homology"/>
<feature type="transmembrane region" description="Helical" evidence="9">
    <location>
        <begin position="305"/>
        <end position="326"/>
    </location>
</feature>
<evidence type="ECO:0000313" key="11">
    <source>
        <dbReference type="Proteomes" id="UP000198233"/>
    </source>
</evidence>
<dbReference type="EMBL" id="CP022272">
    <property type="protein sequence ID" value="ASJ97588.1"/>
    <property type="molecule type" value="Genomic_DNA"/>
</dbReference>
<evidence type="ECO:0000256" key="7">
    <source>
        <dbReference type="ARBA" id="ARBA00022989"/>
    </source>
</evidence>
<dbReference type="FunFam" id="1.20.1740.10:FF:000004">
    <property type="entry name" value="Sodium:alanine symporter family protein"/>
    <property type="match status" value="1"/>
</dbReference>
<evidence type="ECO:0000256" key="2">
    <source>
        <dbReference type="ARBA" id="ARBA00009261"/>
    </source>
</evidence>
<reference evidence="10 11" key="1">
    <citation type="submission" date="2017-06" db="EMBL/GenBank/DDBJ databases">
        <title>Complete genome sequence of Shewanella marisflavi EP1 associated with anaerobic 2,4-dinitrotoluene reduction and salt tolerance.</title>
        <authorList>
            <person name="Huang J."/>
        </authorList>
    </citation>
    <scope>NUCLEOTIDE SEQUENCE [LARGE SCALE GENOMIC DNA]</scope>
    <source>
        <strain evidence="10 11">EP1</strain>
    </source>
</reference>
<evidence type="ECO:0000256" key="5">
    <source>
        <dbReference type="ARBA" id="ARBA00022692"/>
    </source>
</evidence>
<dbReference type="PRINTS" id="PR00175">
    <property type="entry name" value="NAALASMPORT"/>
</dbReference>
<evidence type="ECO:0000313" key="10">
    <source>
        <dbReference type="EMBL" id="ASJ97588.1"/>
    </source>
</evidence>
<keyword evidence="6 9" id="KW-0769">Symport</keyword>
<dbReference type="PANTHER" id="PTHR30330:SF1">
    <property type="entry name" value="AMINO-ACID CARRIER PROTEIN ALST"/>
    <property type="match status" value="1"/>
</dbReference>
<dbReference type="GO" id="GO:0005283">
    <property type="term" value="F:amino acid:sodium symporter activity"/>
    <property type="evidence" value="ECO:0007669"/>
    <property type="project" value="InterPro"/>
</dbReference>
<comment type="similarity">
    <text evidence="2 9">Belongs to the alanine or glycine:cation symporter (AGCS) (TC 2.A.25) family.</text>
</comment>
<keyword evidence="5 9" id="KW-0812">Transmembrane</keyword>
<gene>
    <name evidence="10" type="ORF">CFF01_13940</name>
</gene>
<feature type="transmembrane region" description="Helical" evidence="9">
    <location>
        <begin position="20"/>
        <end position="42"/>
    </location>
</feature>
<feature type="transmembrane region" description="Helical" evidence="9">
    <location>
        <begin position="392"/>
        <end position="413"/>
    </location>
</feature>
<dbReference type="Gene3D" id="1.20.1740.10">
    <property type="entry name" value="Amino acid/polyamine transporter I"/>
    <property type="match status" value="1"/>
</dbReference>
<dbReference type="NCBIfam" id="TIGR00835">
    <property type="entry name" value="agcS"/>
    <property type="match status" value="1"/>
</dbReference>
<protein>
    <submittedName>
        <fullName evidence="10">Sodium:alanine symporter family protein</fullName>
    </submittedName>
</protein>
<evidence type="ECO:0000256" key="9">
    <source>
        <dbReference type="RuleBase" id="RU363064"/>
    </source>
</evidence>
<feature type="transmembrane region" description="Helical" evidence="9">
    <location>
        <begin position="180"/>
        <end position="201"/>
    </location>
</feature>
<dbReference type="RefSeq" id="WP_088905192.1">
    <property type="nucleotide sequence ID" value="NZ_CP022272.1"/>
</dbReference>
<feature type="transmembrane region" description="Helical" evidence="9">
    <location>
        <begin position="87"/>
        <end position="115"/>
    </location>
</feature>
<feature type="transmembrane region" description="Helical" evidence="9">
    <location>
        <begin position="148"/>
        <end position="168"/>
    </location>
</feature>
<comment type="subcellular location">
    <subcellularLocation>
        <location evidence="9">Cell inner membrane</location>
        <topology evidence="9">Multi-pass membrane protein</topology>
    </subcellularLocation>
    <subcellularLocation>
        <location evidence="1">Cell membrane</location>
        <topology evidence="1">Multi-pass membrane protein</topology>
    </subcellularLocation>
</comment>
<evidence type="ECO:0000256" key="4">
    <source>
        <dbReference type="ARBA" id="ARBA00022475"/>
    </source>
</evidence>
<dbReference type="Proteomes" id="UP000198233">
    <property type="component" value="Chromosome"/>
</dbReference>
<keyword evidence="4" id="KW-1003">Cell membrane</keyword>
<dbReference type="Pfam" id="PF01235">
    <property type="entry name" value="Na_Ala_symp"/>
    <property type="match status" value="1"/>
</dbReference>
<sequence>MFESVLNLIDSAINAVNGMLWGSVLIYVLVAAGVLFTLRLGFIQLRMFGHGTKLVLQGREKTNGISSFQVFCTSMAARVGTGNMAGVAVAITVGGAGAVFWMWLIALLGMATAFIESTLAQVYKIKDSDGQYRGGPAYYMEKGLGKRWMGTLFSILLIIAFGFAFNAAQANTMTDALNNAFGFDKTMVGLVIVAASAYIISGGLKKVAKASELIVPIMAVAYLAIALVVLAMNIEQVPAAIAYIVKSAFGWEEAAGGAMGAMMAGIARGLFSNEAGMGSAANIAASASPNPNHPASQGFVQMIGVFVDTIVICSATAAIILLSGVLDAPGEQKGIGLLQLALTNEVGGWAAYFVAFAIILFCFSSIIANYSYAESNILFLSKSKKILYSFRVAVLAMVMAGSVASLQLVWNFADVSMGLMALVNIAAIVMLSKVAYAVIKDYEIQLKAGKVPTFDAAQFPELNGLDEQIWKGKPNAAVLTKDQDKSIAVPEV</sequence>
<organism evidence="10 11">
    <name type="scientific">Shewanella marisflavi</name>
    <dbReference type="NCBI Taxonomy" id="260364"/>
    <lineage>
        <taxon>Bacteria</taxon>
        <taxon>Pseudomonadati</taxon>
        <taxon>Pseudomonadota</taxon>
        <taxon>Gammaproteobacteria</taxon>
        <taxon>Alteromonadales</taxon>
        <taxon>Shewanellaceae</taxon>
        <taxon>Shewanella</taxon>
    </lineage>
</organism>